<keyword evidence="5 7" id="KW-0456">Lyase</keyword>
<dbReference type="SUPFAM" id="SSF51366">
    <property type="entry name" value="Ribulose-phoshate binding barrel"/>
    <property type="match status" value="1"/>
</dbReference>
<evidence type="ECO:0000313" key="13">
    <source>
        <dbReference type="Proteomes" id="UP000267019"/>
    </source>
</evidence>
<comment type="subunit">
    <text evidence="7">Homodimer.</text>
</comment>
<comment type="caution">
    <text evidence="12">The sequence shown here is derived from an EMBL/GenBank/DDBJ whole genome shotgun (WGS) entry which is preliminary data.</text>
</comment>
<dbReference type="GO" id="GO:0005829">
    <property type="term" value="C:cytosol"/>
    <property type="evidence" value="ECO:0007669"/>
    <property type="project" value="TreeGrafter"/>
</dbReference>
<evidence type="ECO:0000313" key="12">
    <source>
        <dbReference type="EMBL" id="RKQ88510.1"/>
    </source>
</evidence>
<dbReference type="Proteomes" id="UP000267019">
    <property type="component" value="Unassembled WGS sequence"/>
</dbReference>
<reference evidence="12 13" key="1">
    <citation type="submission" date="2018-10" db="EMBL/GenBank/DDBJ databases">
        <title>Genomic Encyclopedia of Type Strains, Phase IV (KMG-IV): sequencing the most valuable type-strain genomes for metagenomic binning, comparative biology and taxonomic classification.</title>
        <authorList>
            <person name="Goeker M."/>
        </authorList>
    </citation>
    <scope>NUCLEOTIDE SEQUENCE [LARGE SCALE GENOMIC DNA]</scope>
    <source>
        <strain evidence="12 13">DSM 22653</strain>
    </source>
</reference>
<feature type="active site" description="For OMPdecase activity" evidence="8">
    <location>
        <position position="78"/>
    </location>
</feature>
<feature type="binding site" evidence="7 9">
    <location>
        <position position="213"/>
    </location>
    <ligand>
        <name>substrate</name>
    </ligand>
</feature>
<evidence type="ECO:0000256" key="6">
    <source>
        <dbReference type="ARBA" id="ARBA00049157"/>
    </source>
</evidence>
<dbReference type="InterPro" id="IPR011060">
    <property type="entry name" value="RibuloseP-bd_barrel"/>
</dbReference>
<dbReference type="InterPro" id="IPR047596">
    <property type="entry name" value="OMPdecase_bac"/>
</dbReference>
<keyword evidence="4 7" id="KW-0665">Pyrimidine biosynthesis</keyword>
<comment type="pathway">
    <text evidence="2 7 10">Pyrimidine metabolism; UMP biosynthesis via de novo pathway; UMP from orotate: step 2/2.</text>
</comment>
<dbReference type="InterPro" id="IPR013785">
    <property type="entry name" value="Aldolase_TIM"/>
</dbReference>
<evidence type="ECO:0000256" key="4">
    <source>
        <dbReference type="ARBA" id="ARBA00022975"/>
    </source>
</evidence>
<dbReference type="OrthoDB" id="9806203at2"/>
<sequence length="274" mass="29711">MIPLSPAQKPFDDDPRSRLFVALDVPSRQEAENLLSRLGGSVRRVKVGLELFFAEGPRFVEVLAERGYEVFLDLKLHDIPHTVYRAARLLPAGAVLFLTVHASGGREMVRAAYEGIREARVRGEKHQASPKDVLAVQNSPSYAPPYLLGVTWLTSLGEAEFARFGIDRRQSVGILAEEALLGGAAGLVVSAWEVTSLRAALGPGPIFVVPGIRPAFSRGEDDQRRVSSPGEAIRSGADAVVVGRPIVWAPDPRRAAEAILEEIAAALFDLPPRR</sequence>
<evidence type="ECO:0000256" key="1">
    <source>
        <dbReference type="ARBA" id="ARBA00002356"/>
    </source>
</evidence>
<proteinExistence type="inferred from homology"/>
<dbReference type="GO" id="GO:0044205">
    <property type="term" value="P:'de novo' UMP biosynthetic process"/>
    <property type="evidence" value="ECO:0007669"/>
    <property type="project" value="UniProtKB-UniRule"/>
</dbReference>
<organism evidence="12 13">
    <name type="scientific">Brockia lithotrophica</name>
    <dbReference type="NCBI Taxonomy" id="933949"/>
    <lineage>
        <taxon>Bacteria</taxon>
        <taxon>Bacillati</taxon>
        <taxon>Bacillota</taxon>
        <taxon>Bacilli</taxon>
        <taxon>Bacillales</taxon>
        <taxon>Bacillales Family X. Incertae Sedis</taxon>
        <taxon>Brockia</taxon>
    </lineage>
</organism>
<feature type="binding site" evidence="7 9">
    <location>
        <position position="24"/>
    </location>
    <ligand>
        <name>substrate</name>
    </ligand>
</feature>
<feature type="domain" description="Orotidine 5'-phosphate decarboxylase" evidence="11">
    <location>
        <begin position="18"/>
        <end position="259"/>
    </location>
</feature>
<feature type="binding site" evidence="7 9">
    <location>
        <position position="243"/>
    </location>
    <ligand>
        <name>substrate</name>
    </ligand>
</feature>
<keyword evidence="3 7" id="KW-0210">Decarboxylase</keyword>
<dbReference type="EMBL" id="RBIJ01000001">
    <property type="protein sequence ID" value="RKQ88510.1"/>
    <property type="molecule type" value="Genomic_DNA"/>
</dbReference>
<evidence type="ECO:0000256" key="9">
    <source>
        <dbReference type="PIRSR" id="PIRSR614732-2"/>
    </source>
</evidence>
<comment type="catalytic activity">
    <reaction evidence="6 7 10">
        <text>orotidine 5'-phosphate + H(+) = UMP + CO2</text>
        <dbReference type="Rhea" id="RHEA:11596"/>
        <dbReference type="ChEBI" id="CHEBI:15378"/>
        <dbReference type="ChEBI" id="CHEBI:16526"/>
        <dbReference type="ChEBI" id="CHEBI:57538"/>
        <dbReference type="ChEBI" id="CHEBI:57865"/>
        <dbReference type="EC" id="4.1.1.23"/>
    </reaction>
</comment>
<dbReference type="SMART" id="SM00934">
    <property type="entry name" value="OMPdecase"/>
    <property type="match status" value="1"/>
</dbReference>
<dbReference type="GO" id="GO:0006207">
    <property type="term" value="P:'de novo' pyrimidine nucleobase biosynthetic process"/>
    <property type="evidence" value="ECO:0007669"/>
    <property type="project" value="InterPro"/>
</dbReference>
<dbReference type="NCBIfam" id="NF001273">
    <property type="entry name" value="PRK00230.1"/>
    <property type="match status" value="1"/>
</dbReference>
<accession>A0A660LAB0</accession>
<dbReference type="UniPathway" id="UPA00070">
    <property type="reaction ID" value="UER00120"/>
</dbReference>
<evidence type="ECO:0000256" key="5">
    <source>
        <dbReference type="ARBA" id="ARBA00023239"/>
    </source>
</evidence>
<evidence type="ECO:0000259" key="11">
    <source>
        <dbReference type="SMART" id="SM00934"/>
    </source>
</evidence>
<dbReference type="InterPro" id="IPR001754">
    <property type="entry name" value="OMPdeCOase_dom"/>
</dbReference>
<dbReference type="HAMAP" id="MF_01200_B">
    <property type="entry name" value="OMPdecase_type1_B"/>
    <property type="match status" value="1"/>
</dbReference>
<name>A0A660LAB0_9BACL</name>
<comment type="similarity">
    <text evidence="7">Belongs to the OMP decarboxylase family. Type 1 subfamily.</text>
</comment>
<feature type="binding site" evidence="7 9">
    <location>
        <position position="223"/>
    </location>
    <ligand>
        <name>substrate</name>
    </ligand>
</feature>
<feature type="active site" description="For OMPdecase activity" evidence="8">
    <location>
        <position position="75"/>
    </location>
</feature>
<protein>
    <recommendedName>
        <fullName evidence="7">Orotidine 5'-phosphate decarboxylase</fullName>
        <ecNumber evidence="7">4.1.1.23</ecNumber>
    </recommendedName>
    <alternativeName>
        <fullName evidence="7">OMP decarboxylase</fullName>
        <shortName evidence="7">OMPDCase</shortName>
        <shortName evidence="7">OMPdecase</shortName>
    </alternativeName>
</protein>
<dbReference type="PROSITE" id="PS00156">
    <property type="entry name" value="OMPDECASE"/>
    <property type="match status" value="1"/>
</dbReference>
<dbReference type="GO" id="GO:0004590">
    <property type="term" value="F:orotidine-5'-phosphate decarboxylase activity"/>
    <property type="evidence" value="ECO:0007669"/>
    <property type="project" value="UniProtKB-UniRule"/>
</dbReference>
<feature type="binding site" evidence="7 9">
    <location>
        <position position="244"/>
    </location>
    <ligand>
        <name>substrate</name>
    </ligand>
</feature>
<dbReference type="CDD" id="cd04725">
    <property type="entry name" value="OMP_decarboxylase_like"/>
    <property type="match status" value="1"/>
</dbReference>
<dbReference type="Gene3D" id="3.20.20.70">
    <property type="entry name" value="Aldolase class I"/>
    <property type="match status" value="1"/>
</dbReference>
<evidence type="ECO:0000256" key="10">
    <source>
        <dbReference type="RuleBase" id="RU000512"/>
    </source>
</evidence>
<dbReference type="PANTHER" id="PTHR32119:SF2">
    <property type="entry name" value="OROTIDINE 5'-PHOSPHATE DECARBOXYLASE"/>
    <property type="match status" value="1"/>
</dbReference>
<comment type="function">
    <text evidence="1 7">Catalyzes the decarboxylation of orotidine 5'-monophosphate (OMP) to uridine 5'-monophosphate (UMP).</text>
</comment>
<dbReference type="RefSeq" id="WP_121443443.1">
    <property type="nucleotide sequence ID" value="NZ_RBIJ01000001.1"/>
</dbReference>
<evidence type="ECO:0000256" key="7">
    <source>
        <dbReference type="HAMAP-Rule" id="MF_01200"/>
    </source>
</evidence>
<dbReference type="AlphaFoldDB" id="A0A660LAB0"/>
<feature type="active site" description="For OMPdecase activity" evidence="8">
    <location>
        <position position="73"/>
    </location>
</feature>
<gene>
    <name evidence="7" type="primary">pyrF</name>
    <name evidence="12" type="ORF">C7438_0143</name>
</gene>
<feature type="binding site" evidence="7 9">
    <location>
        <position position="46"/>
    </location>
    <ligand>
        <name>substrate</name>
    </ligand>
</feature>
<dbReference type="InterPro" id="IPR018089">
    <property type="entry name" value="OMPdecase_AS"/>
</dbReference>
<dbReference type="InterPro" id="IPR014732">
    <property type="entry name" value="OMPdecase"/>
</dbReference>
<evidence type="ECO:0000256" key="3">
    <source>
        <dbReference type="ARBA" id="ARBA00022793"/>
    </source>
</evidence>
<keyword evidence="13" id="KW-1185">Reference proteome</keyword>
<dbReference type="Pfam" id="PF00215">
    <property type="entry name" value="OMPdecase"/>
    <property type="match status" value="1"/>
</dbReference>
<feature type="binding site" evidence="7">
    <location>
        <begin position="73"/>
        <end position="82"/>
    </location>
    <ligand>
        <name>substrate</name>
    </ligand>
</feature>
<dbReference type="NCBIfam" id="TIGR01740">
    <property type="entry name" value="pyrF"/>
    <property type="match status" value="1"/>
</dbReference>
<dbReference type="PANTHER" id="PTHR32119">
    <property type="entry name" value="OROTIDINE 5'-PHOSPHATE DECARBOXYLASE"/>
    <property type="match status" value="1"/>
</dbReference>
<evidence type="ECO:0000256" key="8">
    <source>
        <dbReference type="PIRSR" id="PIRSR614732-1"/>
    </source>
</evidence>
<feature type="active site" description="Proton donor" evidence="7">
    <location>
        <position position="75"/>
    </location>
</feature>
<feature type="binding site" evidence="7 9">
    <location>
        <position position="154"/>
    </location>
    <ligand>
        <name>substrate</name>
    </ligand>
</feature>
<dbReference type="EC" id="4.1.1.23" evidence="7"/>
<evidence type="ECO:0000256" key="2">
    <source>
        <dbReference type="ARBA" id="ARBA00004861"/>
    </source>
</evidence>